<keyword evidence="1" id="KW-0472">Membrane</keyword>
<feature type="transmembrane region" description="Helical" evidence="1">
    <location>
        <begin position="45"/>
        <end position="66"/>
    </location>
</feature>
<evidence type="ECO:0000256" key="1">
    <source>
        <dbReference type="SAM" id="Phobius"/>
    </source>
</evidence>
<proteinExistence type="predicted"/>
<keyword evidence="1" id="KW-1133">Transmembrane helix</keyword>
<evidence type="ECO:0000313" key="2">
    <source>
        <dbReference type="EMBL" id="TFY92997.1"/>
    </source>
</evidence>
<organism evidence="2 3">
    <name type="scientific">Pseudomonas nabeulensis</name>
    <dbReference type="NCBI Taxonomy" id="2293833"/>
    <lineage>
        <taxon>Bacteria</taxon>
        <taxon>Pseudomonadati</taxon>
        <taxon>Pseudomonadota</taxon>
        <taxon>Gammaproteobacteria</taxon>
        <taxon>Pseudomonadales</taxon>
        <taxon>Pseudomonadaceae</taxon>
        <taxon>Pseudomonas</taxon>
    </lineage>
</organism>
<dbReference type="AlphaFoldDB" id="A0A4Z0B380"/>
<protein>
    <submittedName>
        <fullName evidence="2">Uncharacterized protein</fullName>
    </submittedName>
</protein>
<dbReference type="EMBL" id="QUZT01000029">
    <property type="protein sequence ID" value="TFY92997.1"/>
    <property type="molecule type" value="Genomic_DNA"/>
</dbReference>
<dbReference type="RefSeq" id="WP_135309203.1">
    <property type="nucleotide sequence ID" value="NZ_QUZT01000029.1"/>
</dbReference>
<evidence type="ECO:0000313" key="3">
    <source>
        <dbReference type="Proteomes" id="UP000297734"/>
    </source>
</evidence>
<accession>A0A4Z0B380</accession>
<gene>
    <name evidence="2" type="ORF">DYL61_16515</name>
</gene>
<reference evidence="2 3" key="1">
    <citation type="journal article" date="2019" name="Syst. Appl. Microbiol.">
        <title>New species of pathogenic Pseudomonas isolated from citrus in Tunisia: Proposal of Pseudomonas kairouanensis sp. nov. and Pseudomonas nabeulensis sp. nov.</title>
        <authorList>
            <person name="Oueslati M."/>
            <person name="Mulet M."/>
            <person name="Gomila M."/>
            <person name="Berge O."/>
            <person name="Hajlaoui M.R."/>
            <person name="Lalucat J."/>
            <person name="Sadfi-Zouaoui N."/>
            <person name="Garcia-Valdes E."/>
        </authorList>
    </citation>
    <scope>NUCLEOTIDE SEQUENCE [LARGE SCALE GENOMIC DNA]</scope>
    <source>
        <strain evidence="2 3">E10B</strain>
    </source>
</reference>
<sequence>MSRKPITPFQLFKVLISFLIYISASAGWLLFAARDLISSSSDLDVVGGFFGTAIWLIASACLYLHITTPKPGQSAKTTEKDQ</sequence>
<comment type="caution">
    <text evidence="2">The sequence shown here is derived from an EMBL/GenBank/DDBJ whole genome shotgun (WGS) entry which is preliminary data.</text>
</comment>
<name>A0A4Z0B380_9PSED</name>
<feature type="transmembrane region" description="Helical" evidence="1">
    <location>
        <begin position="12"/>
        <end position="33"/>
    </location>
</feature>
<dbReference type="OrthoDB" id="7024058at2"/>
<dbReference type="Proteomes" id="UP000297734">
    <property type="component" value="Unassembled WGS sequence"/>
</dbReference>
<keyword evidence="1" id="KW-0812">Transmembrane</keyword>
<keyword evidence="3" id="KW-1185">Reference proteome</keyword>